<dbReference type="EMBL" id="JAMOIM010000017">
    <property type="protein sequence ID" value="MCW6510629.1"/>
    <property type="molecule type" value="Genomic_DNA"/>
</dbReference>
<reference evidence="2" key="1">
    <citation type="submission" date="2022-05" db="EMBL/GenBank/DDBJ databases">
        <authorList>
            <person name="Pankratov T."/>
        </authorList>
    </citation>
    <scope>NUCLEOTIDE SEQUENCE</scope>
    <source>
        <strain evidence="2">BP6-180914</strain>
    </source>
</reference>
<name>A0AA41YYU6_9HYPH</name>
<feature type="signal peptide" evidence="1">
    <location>
        <begin position="1"/>
        <end position="21"/>
    </location>
</feature>
<keyword evidence="3" id="KW-1185">Reference proteome</keyword>
<dbReference type="AlphaFoldDB" id="A0AA41YYU6"/>
<evidence type="ECO:0000256" key="1">
    <source>
        <dbReference type="SAM" id="SignalP"/>
    </source>
</evidence>
<proteinExistence type="predicted"/>
<evidence type="ECO:0000313" key="2">
    <source>
        <dbReference type="EMBL" id="MCW6510629.1"/>
    </source>
</evidence>
<organism evidence="2 3">
    <name type="scientific">Lichenifustis flavocetrariae</name>
    <dbReference type="NCBI Taxonomy" id="2949735"/>
    <lineage>
        <taxon>Bacteria</taxon>
        <taxon>Pseudomonadati</taxon>
        <taxon>Pseudomonadota</taxon>
        <taxon>Alphaproteobacteria</taxon>
        <taxon>Hyphomicrobiales</taxon>
        <taxon>Lichenihabitantaceae</taxon>
        <taxon>Lichenifustis</taxon>
    </lineage>
</organism>
<dbReference type="RefSeq" id="WP_282587008.1">
    <property type="nucleotide sequence ID" value="NZ_JAMOIM010000017.1"/>
</dbReference>
<dbReference type="Proteomes" id="UP001165667">
    <property type="component" value="Unassembled WGS sequence"/>
</dbReference>
<evidence type="ECO:0000313" key="3">
    <source>
        <dbReference type="Proteomes" id="UP001165667"/>
    </source>
</evidence>
<evidence type="ECO:0008006" key="4">
    <source>
        <dbReference type="Google" id="ProtNLM"/>
    </source>
</evidence>
<comment type="caution">
    <text evidence="2">The sequence shown here is derived from an EMBL/GenBank/DDBJ whole genome shotgun (WGS) entry which is preliminary data.</text>
</comment>
<sequence>MRPISLFVTALALLGAQTAFAATNQVSLKDKQQAACYDDVNRLCKDAIPDVDKVTACMKDKKPLVSAKCAAMWDVK</sequence>
<protein>
    <recommendedName>
        <fullName evidence="4">Cysteine rich repeat-containing protein</fullName>
    </recommendedName>
</protein>
<accession>A0AA41YYU6</accession>
<keyword evidence="1" id="KW-0732">Signal</keyword>
<gene>
    <name evidence="2" type="ORF">M8523_21680</name>
</gene>
<feature type="chain" id="PRO_5041230912" description="Cysteine rich repeat-containing protein" evidence="1">
    <location>
        <begin position="22"/>
        <end position="76"/>
    </location>
</feature>